<feature type="binding site" evidence="9">
    <location>
        <position position="98"/>
    </location>
    <ligand>
        <name>Fe(2+)</name>
        <dbReference type="ChEBI" id="CHEBI:29033"/>
    </ligand>
</feature>
<evidence type="ECO:0000313" key="10">
    <source>
        <dbReference type="EMBL" id="AJP74360.1"/>
    </source>
</evidence>
<proteinExistence type="inferred from homology"/>
<evidence type="ECO:0000256" key="7">
    <source>
        <dbReference type="ARBA" id="ARBA00023004"/>
    </source>
</evidence>
<dbReference type="InterPro" id="IPR004313">
    <property type="entry name" value="ARD"/>
</dbReference>
<dbReference type="GO" id="GO:0019509">
    <property type="term" value="P:L-methionine salvage from methylthioadenosine"/>
    <property type="evidence" value="ECO:0007669"/>
    <property type="project" value="UniProtKB-UniRule"/>
</dbReference>
<dbReference type="Pfam" id="PF03079">
    <property type="entry name" value="ARD"/>
    <property type="match status" value="1"/>
</dbReference>
<evidence type="ECO:0000256" key="6">
    <source>
        <dbReference type="ARBA" id="ARBA00023002"/>
    </source>
</evidence>
<dbReference type="CDD" id="cd02232">
    <property type="entry name" value="cupin_ARD"/>
    <property type="match status" value="1"/>
</dbReference>
<dbReference type="Gene3D" id="2.60.120.10">
    <property type="entry name" value="Jelly Rolls"/>
    <property type="match status" value="1"/>
</dbReference>
<keyword evidence="6 9" id="KW-0560">Oxidoreductase</keyword>
<keyword evidence="8 9" id="KW-0486">Methionine biosynthesis</keyword>
<feature type="site" description="Important to generate the dianion" evidence="9">
    <location>
        <position position="104"/>
    </location>
</feature>
<dbReference type="GO" id="GO:0019284">
    <property type="term" value="P:L-methionine salvage from S-adenosylmethionine"/>
    <property type="evidence" value="ECO:0007669"/>
    <property type="project" value="InterPro"/>
</dbReference>
<evidence type="ECO:0000256" key="5">
    <source>
        <dbReference type="ARBA" id="ARBA00022964"/>
    </source>
</evidence>
<feature type="binding site" evidence="9">
    <location>
        <position position="140"/>
    </location>
    <ligand>
        <name>Ni(2+)</name>
        <dbReference type="ChEBI" id="CHEBI:49786"/>
    </ligand>
</feature>
<reference evidence="10 11" key="1">
    <citation type="journal article" date="2015" name="Int. J. Syst. Evol. Microbiol.">
        <title>Sphingomonas hengshuiensis sp. nov., isolated from lake wetland.</title>
        <authorList>
            <person name="Wei S."/>
            <person name="Wang T."/>
            <person name="Liu H."/>
            <person name="Zhang C."/>
            <person name="Guo J."/>
            <person name="Wang Q."/>
            <person name="Liang K."/>
            <person name="Zhang Z."/>
        </authorList>
    </citation>
    <scope>NUCLEOTIDE SEQUENCE [LARGE SCALE GENOMIC DNA]</scope>
    <source>
        <strain evidence="10 11">WHSC-8</strain>
    </source>
</reference>
<dbReference type="GO" id="GO:0005506">
    <property type="term" value="F:iron ion binding"/>
    <property type="evidence" value="ECO:0007669"/>
    <property type="project" value="UniProtKB-UniRule"/>
</dbReference>
<feature type="binding site" evidence="9">
    <location>
        <position position="102"/>
    </location>
    <ligand>
        <name>Fe(2+)</name>
        <dbReference type="ChEBI" id="CHEBI:29033"/>
    </ligand>
</feature>
<dbReference type="PANTHER" id="PTHR23418">
    <property type="entry name" value="ACIREDUCTONE DIOXYGENASE"/>
    <property type="match status" value="1"/>
</dbReference>
<dbReference type="HAMAP" id="MF_01682">
    <property type="entry name" value="Salvage_MtnD"/>
    <property type="match status" value="1"/>
</dbReference>
<keyword evidence="5 9" id="KW-0223">Dioxygenase</keyword>
<comment type="cofactor">
    <cofactor evidence="9">
        <name>Ni(2+)</name>
        <dbReference type="ChEBI" id="CHEBI:49786"/>
    </cofactor>
    <text evidence="9">Binds 1 nickel ion per monomer.</text>
</comment>
<evidence type="ECO:0000256" key="4">
    <source>
        <dbReference type="ARBA" id="ARBA00022723"/>
    </source>
</evidence>
<evidence type="ECO:0000256" key="2">
    <source>
        <dbReference type="ARBA" id="ARBA00022596"/>
    </source>
</evidence>
<comment type="function">
    <text evidence="9">Catalyzes 2 different reactions between oxygene and the acireductone 1,2-dihydroxy-3-keto-5-methylthiopentene (DHK-MTPene) depending upon the metal bound in the active site. Fe-containing acireductone dioxygenase (Fe-ARD) produces formate and 2-keto-4-methylthiobutyrate (KMTB), the alpha-ketoacid precursor of methionine in the methionine recycle pathway. Ni-containing acireductone dioxygenase (Ni-ARD) produces methylthiopropionate, carbon monoxide and formate, and does not lie on the methionine recycle pathway.</text>
</comment>
<comment type="catalytic activity">
    <reaction evidence="9">
        <text>1,2-dihydroxy-5-(methylsulfanyl)pent-1-en-3-one + O2 = 3-(methylsulfanyl)propanoate + CO + formate + 2 H(+)</text>
        <dbReference type="Rhea" id="RHEA:14161"/>
        <dbReference type="ChEBI" id="CHEBI:15378"/>
        <dbReference type="ChEBI" id="CHEBI:15379"/>
        <dbReference type="ChEBI" id="CHEBI:15740"/>
        <dbReference type="ChEBI" id="CHEBI:17245"/>
        <dbReference type="ChEBI" id="CHEBI:49016"/>
        <dbReference type="ChEBI" id="CHEBI:49252"/>
        <dbReference type="EC" id="1.13.11.53"/>
    </reaction>
</comment>
<accession>A0A7U5BFM6</accession>
<evidence type="ECO:0000256" key="9">
    <source>
        <dbReference type="HAMAP-Rule" id="MF_01682"/>
    </source>
</evidence>
<dbReference type="GO" id="GO:0010308">
    <property type="term" value="F:acireductone dioxygenase (Ni2+-requiring) activity"/>
    <property type="evidence" value="ECO:0007669"/>
    <property type="project" value="UniProtKB-UniRule"/>
</dbReference>
<dbReference type="PANTHER" id="PTHR23418:SF0">
    <property type="entry name" value="ACIREDUCTONE DIOXYGENASE"/>
    <property type="match status" value="1"/>
</dbReference>
<feature type="binding site" evidence="9">
    <location>
        <position position="140"/>
    </location>
    <ligand>
        <name>Fe(2+)</name>
        <dbReference type="ChEBI" id="CHEBI:29033"/>
    </ligand>
</feature>
<dbReference type="InterPro" id="IPR023956">
    <property type="entry name" value="ARD_bac"/>
</dbReference>
<evidence type="ECO:0000313" key="11">
    <source>
        <dbReference type="Proteomes" id="UP000032300"/>
    </source>
</evidence>
<dbReference type="Proteomes" id="UP000032300">
    <property type="component" value="Chromosome"/>
</dbReference>
<protein>
    <recommendedName>
        <fullName evidence="9">Acireductone dioxygenase</fullName>
    </recommendedName>
    <alternativeName>
        <fullName evidence="9">1,2-dihydroxy-3-keto-5-methylthiopentene dioxygenase</fullName>
        <shortName evidence="9">DHK-MTPene dioxygenase</shortName>
    </alternativeName>
    <alternativeName>
        <fullName evidence="9">Acireductone dioxygenase (Fe(2+)-requiring)</fullName>
        <shortName evidence="9">ARD'</shortName>
        <shortName evidence="9">Fe-ARD</shortName>
        <ecNumber evidence="9">1.13.11.54</ecNumber>
    </alternativeName>
    <alternativeName>
        <fullName evidence="9">Acireductone dioxygenase (Ni(2+)-requiring)</fullName>
        <shortName evidence="9">ARD</shortName>
        <shortName evidence="9">Ni-ARD</shortName>
        <ecNumber evidence="9">1.13.11.53</ecNumber>
    </alternativeName>
</protein>
<keyword evidence="2 9" id="KW-0533">Nickel</keyword>
<comment type="catalytic activity">
    <reaction evidence="1 9">
        <text>1,2-dihydroxy-5-(methylsulfanyl)pent-1-en-3-one + O2 = 4-methylsulfanyl-2-oxobutanoate + formate + 2 H(+)</text>
        <dbReference type="Rhea" id="RHEA:24504"/>
        <dbReference type="ChEBI" id="CHEBI:15378"/>
        <dbReference type="ChEBI" id="CHEBI:15379"/>
        <dbReference type="ChEBI" id="CHEBI:15740"/>
        <dbReference type="ChEBI" id="CHEBI:16723"/>
        <dbReference type="ChEBI" id="CHEBI:49252"/>
        <dbReference type="EC" id="1.13.11.54"/>
    </reaction>
</comment>
<gene>
    <name evidence="9" type="primary">mtnD</name>
    <name evidence="10" type="ORF">TS85_07965</name>
</gene>
<evidence type="ECO:0000256" key="1">
    <source>
        <dbReference type="ARBA" id="ARBA00000428"/>
    </source>
</evidence>
<sequence length="185" mass="20462">MTQLSIYDIGSADAPLLVSHDPAQIAAAVAPLGVRFEQWPARPLARDADPAAVLDAYADDVARLKAEKGYRAVDVIRMAPDHPDRGALRTKFLSEHRHSEDEVRFFVEGEGLFTLREDDRVYALLCTAGDLISVPAGMRHWFDMGPSPRFTAIRLFLNPDGWVAHFTGDAIADRYPRHEPAGAAR</sequence>
<comment type="cofactor">
    <cofactor evidence="9">
        <name>Fe(2+)</name>
        <dbReference type="ChEBI" id="CHEBI:29033"/>
    </cofactor>
    <text evidence="9">Binds 1 Fe(2+) cation per monomer.</text>
</comment>
<dbReference type="InterPro" id="IPR011051">
    <property type="entry name" value="RmlC_Cupin_sf"/>
</dbReference>
<keyword evidence="7 9" id="KW-0408">Iron</keyword>
<dbReference type="GO" id="GO:0010309">
    <property type="term" value="F:acireductone dioxygenase [iron(II)-requiring] activity"/>
    <property type="evidence" value="ECO:0007669"/>
    <property type="project" value="UniProtKB-UniRule"/>
</dbReference>
<dbReference type="RefSeq" id="WP_044336055.1">
    <property type="nucleotide sequence ID" value="NZ_CP010836.1"/>
</dbReference>
<comment type="similarity">
    <text evidence="9">Belongs to the acireductone dioxygenase (ARD) family.</text>
</comment>
<dbReference type="AlphaFoldDB" id="A0A7U5BFM6"/>
<dbReference type="InterPro" id="IPR014710">
    <property type="entry name" value="RmlC-like_jellyroll"/>
</dbReference>
<dbReference type="UniPathway" id="UPA00904">
    <property type="reaction ID" value="UER00878"/>
</dbReference>
<dbReference type="KEGG" id="sphi:TS85_07965"/>
<feature type="binding site" evidence="9">
    <location>
        <position position="96"/>
    </location>
    <ligand>
        <name>Ni(2+)</name>
        <dbReference type="ChEBI" id="CHEBI:49786"/>
    </ligand>
</feature>
<feature type="binding site" evidence="9">
    <location>
        <position position="98"/>
    </location>
    <ligand>
        <name>Ni(2+)</name>
        <dbReference type="ChEBI" id="CHEBI:49786"/>
    </ligand>
</feature>
<evidence type="ECO:0000256" key="8">
    <source>
        <dbReference type="ARBA" id="ARBA00023167"/>
    </source>
</evidence>
<keyword evidence="3 9" id="KW-0028">Amino-acid biosynthesis</keyword>
<keyword evidence="11" id="KW-1185">Reference proteome</keyword>
<organism evidence="10 11">
    <name type="scientific">Sphingomonas hengshuiensis</name>
    <dbReference type="NCBI Taxonomy" id="1609977"/>
    <lineage>
        <taxon>Bacteria</taxon>
        <taxon>Pseudomonadati</taxon>
        <taxon>Pseudomonadota</taxon>
        <taxon>Alphaproteobacteria</taxon>
        <taxon>Sphingomonadales</taxon>
        <taxon>Sphingomonadaceae</taxon>
        <taxon>Sphingomonas</taxon>
    </lineage>
</organism>
<feature type="binding site" evidence="9">
    <location>
        <position position="96"/>
    </location>
    <ligand>
        <name>Fe(2+)</name>
        <dbReference type="ChEBI" id="CHEBI:29033"/>
    </ligand>
</feature>
<evidence type="ECO:0000256" key="3">
    <source>
        <dbReference type="ARBA" id="ARBA00022605"/>
    </source>
</evidence>
<name>A0A7U5BFM6_9SPHN</name>
<dbReference type="EC" id="1.13.11.54" evidence="9"/>
<feature type="site" description="May play a role in metal incorporation in vivo" evidence="9">
    <location>
        <position position="95"/>
    </location>
</feature>
<keyword evidence="4 9" id="KW-0479">Metal-binding</keyword>
<dbReference type="EC" id="1.13.11.53" evidence="9"/>
<reference evidence="10 11" key="2">
    <citation type="submission" date="2015-02" db="EMBL/GenBank/DDBJ databases">
        <title>The complete genome of Sphingomonas hengshuiensis sp. WHSC-8 isolated from soil of Hengshui Lake.</title>
        <authorList>
            <person name="Wei S."/>
            <person name="Guo J."/>
            <person name="Su C."/>
            <person name="Wu R."/>
            <person name="Zhang Z."/>
            <person name="Liang K."/>
            <person name="Li H."/>
            <person name="Wang T."/>
            <person name="Liu H."/>
            <person name="Zhang C."/>
            <person name="Li Z."/>
            <person name="Wang Q."/>
            <person name="Meng J."/>
        </authorList>
    </citation>
    <scope>NUCLEOTIDE SEQUENCE [LARGE SCALE GENOMIC DNA]</scope>
    <source>
        <strain evidence="10 11">WHSC-8</strain>
    </source>
</reference>
<comment type="subunit">
    <text evidence="9">Monomer.</text>
</comment>
<comment type="pathway">
    <text evidence="9">Amino-acid biosynthesis; L-methionine biosynthesis via salvage pathway; L-methionine from S-methyl-5-thio-alpha-D-ribose 1-phosphate: step 5/6.</text>
</comment>
<feature type="binding site" evidence="9">
    <location>
        <position position="102"/>
    </location>
    <ligand>
        <name>Ni(2+)</name>
        <dbReference type="ChEBI" id="CHEBI:49786"/>
    </ligand>
</feature>
<dbReference type="GO" id="GO:0016151">
    <property type="term" value="F:nickel cation binding"/>
    <property type="evidence" value="ECO:0007669"/>
    <property type="project" value="UniProtKB-UniRule"/>
</dbReference>
<dbReference type="SUPFAM" id="SSF51182">
    <property type="entry name" value="RmlC-like cupins"/>
    <property type="match status" value="1"/>
</dbReference>
<dbReference type="OrthoDB" id="9795636at2"/>
<dbReference type="EMBL" id="CP010836">
    <property type="protein sequence ID" value="AJP74360.1"/>
    <property type="molecule type" value="Genomic_DNA"/>
</dbReference>
<feature type="site" description="May play a role in transmitting local conformational changes" evidence="9">
    <location>
        <position position="101"/>
    </location>
</feature>